<organism evidence="12 13">
    <name type="scientific">Luteococcus japonicus LSP_Lj1</name>
    <dbReference type="NCBI Taxonomy" id="1255658"/>
    <lineage>
        <taxon>Bacteria</taxon>
        <taxon>Bacillati</taxon>
        <taxon>Actinomycetota</taxon>
        <taxon>Actinomycetes</taxon>
        <taxon>Propionibacteriales</taxon>
        <taxon>Propionibacteriaceae</taxon>
        <taxon>Luteococcus</taxon>
    </lineage>
</organism>
<dbReference type="SMART" id="SM00290">
    <property type="entry name" value="ZnF_UBP"/>
    <property type="match status" value="1"/>
</dbReference>
<sequence length="623" mass="66044">MEHLVLGITAFLVTVLAVTAACRRFGLNAPLVLIVVGLIGSYLPFVHEPRLSPEVILVGALPPLLYASAVNTSLVDFRRNASAIGWLSVGLVLFTTAGVGAVVHWMLGIDWAPALAIGAVVAPPDAVAATAVARSIGLPRRVVAVLEGESLVNDATALVTLRTAIAAMGASVAVGHVLLDFLRAVVVAVVVGLAVAKAANLCFKLTDDAVTSTALSLLVPFVAYVPAEELHGSGVLSVVVAGLVIGEASPALQSGQTRLAQRVNWHTVQFLLENAVFLLIGLQVRSIINNARGTDLTVWHVALVCLAALVTTMLLRVVWLFGTRLLVHIGPLKQTTPARETAVISWAGMRGVVTLAAALTLPEHTPYRAVLILIALAVTMGTLLIQGLSLPLMARNIGIHGPDPREDALQEATIHQHAMAAGMEAARAAAGPHDGDTLERMQAQGERQVNAIWERLGRSEADVDTPSQSWRRLRSLAIAAERAEVLRVRDEGLVEHDVVSTVLAALDVEEAGMAKLQTEADRLHTTPLRPALPDSPCDHLAQSPCSVEPTTAGYCEQCELEGTDPVHLRMCLTCGHIGCCDSSVGLHATRHFEETGHPTMRSIEPGESWRWCYVDELLGAGGD</sequence>
<dbReference type="STRING" id="1255658.FM114_01660"/>
<proteinExistence type="inferred from homology"/>
<dbReference type="GO" id="GO:0015385">
    <property type="term" value="F:sodium:proton antiporter activity"/>
    <property type="evidence" value="ECO:0007669"/>
    <property type="project" value="InterPro"/>
</dbReference>
<accession>A0A1R4IGB1</accession>
<dbReference type="EMBL" id="FUKQ01000007">
    <property type="protein sequence ID" value="SJN18857.1"/>
    <property type="molecule type" value="Genomic_DNA"/>
</dbReference>
<evidence type="ECO:0000256" key="4">
    <source>
        <dbReference type="ARBA" id="ARBA00022692"/>
    </source>
</evidence>
<dbReference type="SUPFAM" id="SSF57850">
    <property type="entry name" value="RING/U-box"/>
    <property type="match status" value="1"/>
</dbReference>
<dbReference type="GO" id="GO:0051453">
    <property type="term" value="P:regulation of intracellular pH"/>
    <property type="evidence" value="ECO:0007669"/>
    <property type="project" value="TreeGrafter"/>
</dbReference>
<name>A0A1R4IGB1_9ACTN</name>
<dbReference type="InterPro" id="IPR013083">
    <property type="entry name" value="Znf_RING/FYVE/PHD"/>
</dbReference>
<evidence type="ECO:0000256" key="1">
    <source>
        <dbReference type="ARBA" id="ARBA00004651"/>
    </source>
</evidence>
<comment type="subcellular location">
    <subcellularLocation>
        <location evidence="1 10">Cell membrane</location>
        <topology evidence="1 10">Multi-pass membrane protein</topology>
    </subcellularLocation>
</comment>
<evidence type="ECO:0000256" key="2">
    <source>
        <dbReference type="ARBA" id="ARBA00022448"/>
    </source>
</evidence>
<feature type="transmembrane region" description="Helical" evidence="10">
    <location>
        <begin position="111"/>
        <end position="134"/>
    </location>
</feature>
<keyword evidence="13" id="KW-1185">Reference proteome</keyword>
<protein>
    <submittedName>
        <fullName evidence="12">Na+/H+ antiporter</fullName>
    </submittedName>
</protein>
<dbReference type="Gene3D" id="3.30.40.10">
    <property type="entry name" value="Zinc/RING finger domain, C3HC4 (zinc finger)"/>
    <property type="match status" value="1"/>
</dbReference>
<dbReference type="GO" id="GO:0098719">
    <property type="term" value="P:sodium ion import across plasma membrane"/>
    <property type="evidence" value="ECO:0007669"/>
    <property type="project" value="TreeGrafter"/>
</dbReference>
<comment type="caution">
    <text evidence="10">Lacks conserved residue(s) required for the propagation of feature annotation.</text>
</comment>
<feature type="transmembrane region" description="Helical" evidence="10">
    <location>
        <begin position="83"/>
        <end position="105"/>
    </location>
</feature>
<feature type="transmembrane region" description="Helical" evidence="10">
    <location>
        <begin position="367"/>
        <end position="385"/>
    </location>
</feature>
<dbReference type="Gene3D" id="6.10.140.1330">
    <property type="match status" value="1"/>
</dbReference>
<dbReference type="InterPro" id="IPR001607">
    <property type="entry name" value="Znf_UBP"/>
</dbReference>
<reference evidence="12 13" key="1">
    <citation type="submission" date="2017-02" db="EMBL/GenBank/DDBJ databases">
        <authorList>
            <person name="Peterson S.W."/>
        </authorList>
    </citation>
    <scope>NUCLEOTIDE SEQUENCE [LARGE SCALE GENOMIC DNA]</scope>
    <source>
        <strain evidence="12 13">LSP_Lj1</strain>
    </source>
</reference>
<dbReference type="OrthoDB" id="57886at2"/>
<keyword evidence="2 10" id="KW-0813">Transport</keyword>
<dbReference type="NCBIfam" id="TIGR00831">
    <property type="entry name" value="a_cpa1"/>
    <property type="match status" value="1"/>
</dbReference>
<evidence type="ECO:0000256" key="9">
    <source>
        <dbReference type="ARBA" id="ARBA00023201"/>
    </source>
</evidence>
<dbReference type="GO" id="GO:0015386">
    <property type="term" value="F:potassium:proton antiporter activity"/>
    <property type="evidence" value="ECO:0007669"/>
    <property type="project" value="TreeGrafter"/>
</dbReference>
<dbReference type="Proteomes" id="UP000188342">
    <property type="component" value="Unassembled WGS sequence"/>
</dbReference>
<keyword evidence="10" id="KW-0050">Antiport</keyword>
<dbReference type="InterPro" id="IPR004705">
    <property type="entry name" value="Cation/H_exchanger_CPA1_bac"/>
</dbReference>
<dbReference type="PANTHER" id="PTHR10110:SF86">
    <property type="entry name" value="SODIUM_HYDROGEN EXCHANGER 7"/>
    <property type="match status" value="1"/>
</dbReference>
<dbReference type="AlphaFoldDB" id="A0A1R4IGB1"/>
<keyword evidence="7 10" id="KW-0406">Ion transport</keyword>
<evidence type="ECO:0000313" key="13">
    <source>
        <dbReference type="Proteomes" id="UP000188342"/>
    </source>
</evidence>
<feature type="transmembrane region" description="Helical" evidence="10">
    <location>
        <begin position="296"/>
        <end position="321"/>
    </location>
</feature>
<dbReference type="Pfam" id="PF02148">
    <property type="entry name" value="zf-UBP"/>
    <property type="match status" value="1"/>
</dbReference>
<dbReference type="RefSeq" id="WP_094763464.1">
    <property type="nucleotide sequence ID" value="NZ_FUKQ01000007.1"/>
</dbReference>
<dbReference type="Pfam" id="PF00999">
    <property type="entry name" value="Na_H_Exchanger"/>
    <property type="match status" value="1"/>
</dbReference>
<feature type="transmembrane region" description="Helical" evidence="10">
    <location>
        <begin position="27"/>
        <end position="46"/>
    </location>
</feature>
<evidence type="ECO:0000256" key="7">
    <source>
        <dbReference type="ARBA" id="ARBA00023065"/>
    </source>
</evidence>
<feature type="transmembrane region" description="Helical" evidence="10">
    <location>
        <begin position="155"/>
        <end position="175"/>
    </location>
</feature>
<evidence type="ECO:0000256" key="5">
    <source>
        <dbReference type="ARBA" id="ARBA00022989"/>
    </source>
</evidence>
<dbReference type="PANTHER" id="PTHR10110">
    <property type="entry name" value="SODIUM/HYDROGEN EXCHANGER"/>
    <property type="match status" value="1"/>
</dbReference>
<dbReference type="GO" id="GO:0005886">
    <property type="term" value="C:plasma membrane"/>
    <property type="evidence" value="ECO:0007669"/>
    <property type="project" value="UniProtKB-SubCell"/>
</dbReference>
<gene>
    <name evidence="12" type="ORF">FM114_01660</name>
</gene>
<keyword evidence="8 10" id="KW-0472">Membrane</keyword>
<keyword evidence="3 10" id="KW-1003">Cell membrane</keyword>
<evidence type="ECO:0000313" key="12">
    <source>
        <dbReference type="EMBL" id="SJN18857.1"/>
    </source>
</evidence>
<comment type="similarity">
    <text evidence="10">Belongs to the monovalent cation:proton antiporter 1 (CPA1) transporter (TC 2.A.36) family.</text>
</comment>
<keyword evidence="6 10" id="KW-0915">Sodium</keyword>
<evidence type="ECO:0000259" key="11">
    <source>
        <dbReference type="PROSITE" id="PS50271"/>
    </source>
</evidence>
<keyword evidence="5 10" id="KW-1133">Transmembrane helix</keyword>
<dbReference type="GO" id="GO:0008270">
    <property type="term" value="F:zinc ion binding"/>
    <property type="evidence" value="ECO:0007669"/>
    <property type="project" value="InterPro"/>
</dbReference>
<dbReference type="PROSITE" id="PS50271">
    <property type="entry name" value="ZF_UBP"/>
    <property type="match status" value="1"/>
</dbReference>
<feature type="domain" description="UBP-type" evidence="11">
    <location>
        <begin position="535"/>
        <end position="623"/>
    </location>
</feature>
<evidence type="ECO:0000256" key="6">
    <source>
        <dbReference type="ARBA" id="ARBA00023053"/>
    </source>
</evidence>
<evidence type="ECO:0000256" key="8">
    <source>
        <dbReference type="ARBA" id="ARBA00023136"/>
    </source>
</evidence>
<evidence type="ECO:0000256" key="3">
    <source>
        <dbReference type="ARBA" id="ARBA00022475"/>
    </source>
</evidence>
<keyword evidence="4 10" id="KW-0812">Transmembrane</keyword>
<dbReference type="InterPro" id="IPR018422">
    <property type="entry name" value="Cation/H_exchanger_CPA1"/>
</dbReference>
<feature type="transmembrane region" description="Helical" evidence="10">
    <location>
        <begin position="342"/>
        <end position="361"/>
    </location>
</feature>
<keyword evidence="9 10" id="KW-0739">Sodium transport</keyword>
<evidence type="ECO:0000256" key="10">
    <source>
        <dbReference type="RuleBase" id="RU366002"/>
    </source>
</evidence>
<dbReference type="InterPro" id="IPR006153">
    <property type="entry name" value="Cation/H_exchanger_TM"/>
</dbReference>
<comment type="function">
    <text evidence="10">Na(+)/H(+) antiporter that extrudes sodium in exchange for external protons.</text>
</comment>
<feature type="transmembrane region" description="Helical" evidence="10">
    <location>
        <begin position="181"/>
        <end position="202"/>
    </location>
</feature>